<evidence type="ECO:0000256" key="1">
    <source>
        <dbReference type="SAM" id="MobiDB-lite"/>
    </source>
</evidence>
<proteinExistence type="predicted"/>
<feature type="region of interest" description="Disordered" evidence="1">
    <location>
        <begin position="1"/>
        <end position="22"/>
    </location>
</feature>
<protein>
    <submittedName>
        <fullName evidence="2">Uncharacterized protein</fullName>
    </submittedName>
</protein>
<feature type="compositionally biased region" description="Basic and acidic residues" evidence="1">
    <location>
        <begin position="1"/>
        <end position="19"/>
    </location>
</feature>
<feature type="non-terminal residue" evidence="2">
    <location>
        <position position="38"/>
    </location>
</feature>
<dbReference type="AlphaFoldDB" id="A0A6J4KCC2"/>
<organism evidence="2">
    <name type="scientific">uncultured Gemmatimonadota bacterium</name>
    <dbReference type="NCBI Taxonomy" id="203437"/>
    <lineage>
        <taxon>Bacteria</taxon>
        <taxon>Pseudomonadati</taxon>
        <taxon>Gemmatimonadota</taxon>
        <taxon>environmental samples</taxon>
    </lineage>
</organism>
<reference evidence="2" key="1">
    <citation type="submission" date="2020-02" db="EMBL/GenBank/DDBJ databases">
        <authorList>
            <person name="Meier V. D."/>
        </authorList>
    </citation>
    <scope>NUCLEOTIDE SEQUENCE</scope>
    <source>
        <strain evidence="2">AVDCRST_MAG68</strain>
    </source>
</reference>
<dbReference type="EMBL" id="CADCTW010000027">
    <property type="protein sequence ID" value="CAA9300891.1"/>
    <property type="molecule type" value="Genomic_DNA"/>
</dbReference>
<sequence>GRARTAERRGHTEARRHGETSSPCLFACRAVNRQIGGM</sequence>
<evidence type="ECO:0000313" key="2">
    <source>
        <dbReference type="EMBL" id="CAA9300891.1"/>
    </source>
</evidence>
<feature type="non-terminal residue" evidence="2">
    <location>
        <position position="1"/>
    </location>
</feature>
<accession>A0A6J4KCC2</accession>
<gene>
    <name evidence="2" type="ORF">AVDCRST_MAG68-423</name>
</gene>
<name>A0A6J4KCC2_9BACT</name>